<dbReference type="SUPFAM" id="SSF48726">
    <property type="entry name" value="Immunoglobulin"/>
    <property type="match status" value="5"/>
</dbReference>
<dbReference type="PANTHER" id="PTHR46013">
    <property type="entry name" value="VASCULAR CELL ADHESION MOLECULE 1"/>
    <property type="match status" value="1"/>
</dbReference>
<dbReference type="InterPro" id="IPR056386">
    <property type="entry name" value="Ig_CD22"/>
</dbReference>
<evidence type="ECO:0000256" key="5">
    <source>
        <dbReference type="SAM" id="MobiDB-lite"/>
    </source>
</evidence>
<gene>
    <name evidence="9" type="primary">LOC116322556</name>
</gene>
<dbReference type="OMA" id="CETENKY"/>
<evidence type="ECO:0000313" key="10">
    <source>
        <dbReference type="Proteomes" id="UP000472276"/>
    </source>
</evidence>
<organism evidence="9 10">
    <name type="scientific">Oreochromis aureus</name>
    <name type="common">Israeli tilapia</name>
    <name type="synonym">Chromis aureus</name>
    <dbReference type="NCBI Taxonomy" id="47969"/>
    <lineage>
        <taxon>Eukaryota</taxon>
        <taxon>Metazoa</taxon>
        <taxon>Chordata</taxon>
        <taxon>Craniata</taxon>
        <taxon>Vertebrata</taxon>
        <taxon>Euteleostomi</taxon>
        <taxon>Actinopterygii</taxon>
        <taxon>Neopterygii</taxon>
        <taxon>Teleostei</taxon>
        <taxon>Neoteleostei</taxon>
        <taxon>Acanthomorphata</taxon>
        <taxon>Ovalentaria</taxon>
        <taxon>Cichlomorphae</taxon>
        <taxon>Cichliformes</taxon>
        <taxon>Cichlidae</taxon>
        <taxon>African cichlids</taxon>
        <taxon>Pseudocrenilabrinae</taxon>
        <taxon>Oreochromini</taxon>
        <taxon>Oreochromis</taxon>
    </lineage>
</organism>
<keyword evidence="10" id="KW-1185">Reference proteome</keyword>
<feature type="domain" description="Ig-like" evidence="8">
    <location>
        <begin position="229"/>
        <end position="304"/>
    </location>
</feature>
<feature type="chain" id="PRO_5044340561" description="B-cell receptor CD22" evidence="7">
    <location>
        <begin position="22"/>
        <end position="612"/>
    </location>
</feature>
<dbReference type="KEGG" id="oau:116322556"/>
<dbReference type="CDD" id="cd00096">
    <property type="entry name" value="Ig"/>
    <property type="match status" value="2"/>
</dbReference>
<dbReference type="Gene3D" id="2.60.40.10">
    <property type="entry name" value="Immunoglobulins"/>
    <property type="match status" value="5"/>
</dbReference>
<dbReference type="PANTHER" id="PTHR46013:SF4">
    <property type="entry name" value="B-CELL RECEPTOR CD22-RELATED"/>
    <property type="match status" value="1"/>
</dbReference>
<feature type="transmembrane region" description="Helical" evidence="6">
    <location>
        <begin position="487"/>
        <end position="507"/>
    </location>
</feature>
<feature type="region of interest" description="Disordered" evidence="5">
    <location>
        <begin position="583"/>
        <end position="612"/>
    </location>
</feature>
<dbReference type="InterPro" id="IPR013783">
    <property type="entry name" value="Ig-like_fold"/>
</dbReference>
<dbReference type="Proteomes" id="UP000472276">
    <property type="component" value="Unassembled WGS sequence"/>
</dbReference>
<feature type="domain" description="Ig-like" evidence="8">
    <location>
        <begin position="141"/>
        <end position="195"/>
    </location>
</feature>
<dbReference type="SMART" id="SM00408">
    <property type="entry name" value="IGc2"/>
    <property type="match status" value="3"/>
</dbReference>
<feature type="domain" description="Ig-like" evidence="8">
    <location>
        <begin position="314"/>
        <end position="389"/>
    </location>
</feature>
<dbReference type="Ensembl" id="ENSOABT00000032103.2">
    <property type="protein sequence ID" value="ENSOABP00000031227.2"/>
    <property type="gene ID" value="ENSOABG00000014458.2"/>
</dbReference>
<dbReference type="Pfam" id="PF13927">
    <property type="entry name" value="Ig_3"/>
    <property type="match status" value="3"/>
</dbReference>
<comment type="function">
    <text evidence="3">Most highly expressed siglec (sialic acid-binding immunoglobulin-like lectin) on B-cells that plays a role in various aspects of B-cell biology including differentiation, antigen presentation, and trafficking to bone marrow. Binds to alpha 2,6-linked sialic acid residues of surface molecules such as CD22 itself, CD45 and IgM in a cis configuration. Can also bind to ligands on other cells as an adhesion molecule in a trans configuration. Acts as an inhibitory coreceptor on the surface of B-cells and inhibits B-cell receptor induced signaling, characterized by inhibition of the calcium mobilization and cellular activation. Mechanistically, the immunoreceptor tyrosine-based inhibitory motif domain is phosphorylated by the Src kinase LYN, which in turn leads to the recruitment of the protein tyrosine phosphatase 1/PTPN6, leading to the negative regulation of BCR signaling. If this negative signaling from is of sufficient strength, apoptosis of the B-cell can be induced.</text>
</comment>
<dbReference type="AlphaFoldDB" id="A0A668TZK2"/>
<feature type="signal peptide" evidence="7">
    <location>
        <begin position="1"/>
        <end position="21"/>
    </location>
</feature>
<dbReference type="Pfam" id="PF24518">
    <property type="entry name" value="Ig_CD22"/>
    <property type="match status" value="1"/>
</dbReference>
<name>A0A668TZK2_OREAU</name>
<accession>A0A668TZK2</accession>
<dbReference type="InterPro" id="IPR007110">
    <property type="entry name" value="Ig-like_dom"/>
</dbReference>
<keyword evidence="6" id="KW-0472">Membrane</keyword>
<feature type="region of interest" description="Disordered" evidence="5">
    <location>
        <begin position="515"/>
        <end position="539"/>
    </location>
</feature>
<evidence type="ECO:0000256" key="7">
    <source>
        <dbReference type="SAM" id="SignalP"/>
    </source>
</evidence>
<evidence type="ECO:0000256" key="6">
    <source>
        <dbReference type="SAM" id="Phobius"/>
    </source>
</evidence>
<keyword evidence="6" id="KW-0812">Transmembrane</keyword>
<reference evidence="9" key="1">
    <citation type="submission" date="2025-08" db="UniProtKB">
        <authorList>
            <consortium name="Ensembl"/>
        </authorList>
    </citation>
    <scope>IDENTIFICATION</scope>
</reference>
<protein>
    <recommendedName>
        <fullName evidence="1">B-cell receptor CD22</fullName>
    </recommendedName>
    <alternativeName>
        <fullName evidence="2">Sialic acid-binding Ig-like lectin 2</fullName>
    </alternativeName>
</protein>
<sequence>MRGAAMRLNTAVRGFVVVVLSVSVVQSPDGWGVTYTSTQICAVKGSTVEIKCSYTYPSWIYGQTYKTYQTTKVQMELWFTKGTNHNPVDLKSDSDYTGRVEYRSNQKDCTLRITELRESDSAVYKFRFITNQQGGSYTGSPGVTLTVTDLQVQVITSQHGQDGTQVQLKCHSSCLPDHPSYVWMKNGQVILRETSSTLRYSFFPEDNISCALKGHEEFPSPSVYDPKPPSVSVSPSGEITEGSSVTLTCSSEANPAATYVWYKRNSQPLSKNSQLILSSIQSSDSGEYYCSAVNKLGSKRKSITIDVKYDPKPPSVSVSPSGEITEGSSVTLTCSSEANPAATYVWYKRNSQPLSKNSQLIFSSIQSSDSGEYYCSAVNKLGSKRKSITIDVKYAPKLPSVSVSPSAEIVEGSSVTLTCSSDANPAASYTWYKEDEDSLKTSGHNFTISNIRPEHSGSYYCVAHNNRGTHNSTLQLTVVAGAGTLEAAGVTAAVLLPVIFFSVFLWIQKKRMSKEPVKSEDRANNREQCLPDQRQPEEQDDLQYTSIHFSNNQADPLYSNIRAAQPHRHMQEQEVTEYTAVRFNRGSAAKRDRSQETGESPCALYSTVNKTR</sequence>
<feature type="compositionally biased region" description="Basic and acidic residues" evidence="5">
    <location>
        <begin position="515"/>
        <end position="525"/>
    </location>
</feature>
<dbReference type="InterPro" id="IPR036179">
    <property type="entry name" value="Ig-like_dom_sf"/>
</dbReference>
<evidence type="ECO:0000256" key="1">
    <source>
        <dbReference type="ARBA" id="ARBA00040106"/>
    </source>
</evidence>
<evidence type="ECO:0000313" key="9">
    <source>
        <dbReference type="Ensembl" id="ENSOABP00000031227.2"/>
    </source>
</evidence>
<dbReference type="InterPro" id="IPR003598">
    <property type="entry name" value="Ig_sub2"/>
</dbReference>
<dbReference type="SMART" id="SM00409">
    <property type="entry name" value="IG"/>
    <property type="match status" value="4"/>
</dbReference>
<keyword evidence="6" id="KW-1133">Transmembrane helix</keyword>
<dbReference type="RefSeq" id="XP_039469950.1">
    <property type="nucleotide sequence ID" value="XM_039614016.1"/>
</dbReference>
<evidence type="ECO:0000256" key="4">
    <source>
        <dbReference type="ARBA" id="ARBA00046458"/>
    </source>
</evidence>
<evidence type="ECO:0000256" key="2">
    <source>
        <dbReference type="ARBA" id="ARBA00041781"/>
    </source>
</evidence>
<feature type="domain" description="Ig-like" evidence="8">
    <location>
        <begin position="399"/>
        <end position="477"/>
    </location>
</feature>
<dbReference type="InterPro" id="IPR003599">
    <property type="entry name" value="Ig_sub"/>
</dbReference>
<evidence type="ECO:0000256" key="3">
    <source>
        <dbReference type="ARBA" id="ARBA00045430"/>
    </source>
</evidence>
<dbReference type="GeneID" id="116322556"/>
<proteinExistence type="predicted"/>
<reference evidence="9" key="2">
    <citation type="submission" date="2025-09" db="UniProtKB">
        <authorList>
            <consortium name="Ensembl"/>
        </authorList>
    </citation>
    <scope>IDENTIFICATION</scope>
</reference>
<keyword evidence="7" id="KW-0732">Signal</keyword>
<dbReference type="PROSITE" id="PS50835">
    <property type="entry name" value="IG_LIKE"/>
    <property type="match status" value="4"/>
</dbReference>
<evidence type="ECO:0000259" key="8">
    <source>
        <dbReference type="PROSITE" id="PS50835"/>
    </source>
</evidence>
<comment type="subunit">
    <text evidence="4">Predominantly monomer of isoform CD22-beta. Also found as heterodimer of isoform CD22-beta and a shorter isoform. Interacts with PTPN6/SHP-1, LYN, SYK, PIK3R1/PIK3R2 and PLCG1 upon phosphorylation. Interacts with GRB2, INPP5D and SHC1 upon phosphorylation. May form a complex with INPP5D/SHIP, GRB2 and SHC1.</text>
</comment>